<keyword evidence="2" id="KW-0238">DNA-binding</keyword>
<dbReference type="Gene3D" id="3.30.70.920">
    <property type="match status" value="2"/>
</dbReference>
<dbReference type="Gene3D" id="1.10.10.10">
    <property type="entry name" value="Winged helix-like DNA-binding domain superfamily/Winged helix DNA-binding domain"/>
    <property type="match status" value="2"/>
</dbReference>
<dbReference type="InterPro" id="IPR036388">
    <property type="entry name" value="WH-like_DNA-bd_sf"/>
</dbReference>
<dbReference type="GO" id="GO:0005829">
    <property type="term" value="C:cytosol"/>
    <property type="evidence" value="ECO:0007669"/>
    <property type="project" value="TreeGrafter"/>
</dbReference>
<gene>
    <name evidence="5" type="ORF">EFW17_15770</name>
</gene>
<dbReference type="AlphaFoldDB" id="A0A3N0E6I3"/>
<dbReference type="InterPro" id="IPR019887">
    <property type="entry name" value="Tscrpt_reg_AsnC/Lrp_C"/>
</dbReference>
<dbReference type="InterPro" id="IPR019888">
    <property type="entry name" value="Tscrpt_reg_AsnC-like"/>
</dbReference>
<comment type="caution">
    <text evidence="5">The sequence shown here is derived from an EMBL/GenBank/DDBJ whole genome shotgun (WGS) entry which is preliminary data.</text>
</comment>
<dbReference type="EMBL" id="RJMB01000016">
    <property type="protein sequence ID" value="RNL83462.1"/>
    <property type="molecule type" value="Genomic_DNA"/>
</dbReference>
<dbReference type="SMART" id="SM00344">
    <property type="entry name" value="HTH_ASNC"/>
    <property type="match status" value="2"/>
</dbReference>
<dbReference type="PRINTS" id="PR00033">
    <property type="entry name" value="HTHASNC"/>
</dbReference>
<name>A0A3N0E6I3_9ACTN</name>
<keyword evidence="1" id="KW-0805">Transcription regulation</keyword>
<dbReference type="RefSeq" id="WP_123202169.1">
    <property type="nucleotide sequence ID" value="NZ_RJMB01000016.1"/>
</dbReference>
<dbReference type="SUPFAM" id="SSF46785">
    <property type="entry name" value="Winged helix' DNA-binding domain"/>
    <property type="match status" value="2"/>
</dbReference>
<reference evidence="5 6" key="1">
    <citation type="submission" date="2018-11" db="EMBL/GenBank/DDBJ databases">
        <title>The genome draft of YIM 96095.</title>
        <authorList>
            <person name="Tang S.-K."/>
            <person name="Chunyu W.-X."/>
            <person name="Feng Y.-Z."/>
        </authorList>
    </citation>
    <scope>NUCLEOTIDE SEQUENCE [LARGE SCALE GENOMIC DNA]</scope>
    <source>
        <strain evidence="5 6">YIM 96095</strain>
    </source>
</reference>
<dbReference type="PANTHER" id="PTHR30154:SF50">
    <property type="entry name" value="TRANSCRIPTIONAL REGULATOR, ASNC FAMILY"/>
    <property type="match status" value="1"/>
</dbReference>
<dbReference type="Pfam" id="PF13404">
    <property type="entry name" value="HTH_AsnC-type"/>
    <property type="match status" value="2"/>
</dbReference>
<dbReference type="InterPro" id="IPR011008">
    <property type="entry name" value="Dimeric_a/b-barrel"/>
</dbReference>
<evidence type="ECO:0000313" key="6">
    <source>
        <dbReference type="Proteomes" id="UP000269198"/>
    </source>
</evidence>
<dbReference type="OrthoDB" id="3526090at2"/>
<dbReference type="InterPro" id="IPR036390">
    <property type="entry name" value="WH_DNA-bd_sf"/>
</dbReference>
<dbReference type="Pfam" id="PF01037">
    <property type="entry name" value="AsnC_trans_reg"/>
    <property type="match status" value="1"/>
</dbReference>
<dbReference type="SUPFAM" id="SSF54909">
    <property type="entry name" value="Dimeric alpha+beta barrel"/>
    <property type="match status" value="2"/>
</dbReference>
<evidence type="ECO:0000256" key="3">
    <source>
        <dbReference type="ARBA" id="ARBA00023163"/>
    </source>
</evidence>
<dbReference type="InterPro" id="IPR000485">
    <property type="entry name" value="AsnC-type_HTH_dom"/>
</dbReference>
<keyword evidence="3" id="KW-0804">Transcription</keyword>
<dbReference type="GO" id="GO:0043200">
    <property type="term" value="P:response to amino acid"/>
    <property type="evidence" value="ECO:0007669"/>
    <property type="project" value="TreeGrafter"/>
</dbReference>
<dbReference type="PROSITE" id="PS50956">
    <property type="entry name" value="HTH_ASNC_2"/>
    <property type="match status" value="2"/>
</dbReference>
<feature type="domain" description="HTH asnC-type" evidence="4">
    <location>
        <begin position="6"/>
        <end position="66"/>
    </location>
</feature>
<feature type="domain" description="HTH asnC-type" evidence="4">
    <location>
        <begin position="156"/>
        <end position="216"/>
    </location>
</feature>
<dbReference type="GO" id="GO:0043565">
    <property type="term" value="F:sequence-specific DNA binding"/>
    <property type="evidence" value="ECO:0007669"/>
    <property type="project" value="InterPro"/>
</dbReference>
<keyword evidence="6" id="KW-1185">Reference proteome</keyword>
<dbReference type="Proteomes" id="UP000269198">
    <property type="component" value="Unassembled WGS sequence"/>
</dbReference>
<protein>
    <submittedName>
        <fullName evidence="5">Lrp/AsnC family transcriptional regulator</fullName>
    </submittedName>
</protein>
<evidence type="ECO:0000259" key="4">
    <source>
        <dbReference type="PROSITE" id="PS50956"/>
    </source>
</evidence>
<proteinExistence type="predicted"/>
<evidence type="ECO:0000313" key="5">
    <source>
        <dbReference type="EMBL" id="RNL83462.1"/>
    </source>
</evidence>
<evidence type="ECO:0000256" key="2">
    <source>
        <dbReference type="ARBA" id="ARBA00023125"/>
    </source>
</evidence>
<dbReference type="PANTHER" id="PTHR30154">
    <property type="entry name" value="LEUCINE-RESPONSIVE REGULATORY PROTEIN"/>
    <property type="match status" value="1"/>
</dbReference>
<accession>A0A3N0E6I3</accession>
<organism evidence="5 6">
    <name type="scientific">Halostreptopolyspora alba</name>
    <dbReference type="NCBI Taxonomy" id="2487137"/>
    <lineage>
        <taxon>Bacteria</taxon>
        <taxon>Bacillati</taxon>
        <taxon>Actinomycetota</taxon>
        <taxon>Actinomycetes</taxon>
        <taxon>Streptosporangiales</taxon>
        <taxon>Nocardiopsidaceae</taxon>
        <taxon>Halostreptopolyspora</taxon>
    </lineage>
</organism>
<evidence type="ECO:0000256" key="1">
    <source>
        <dbReference type="ARBA" id="ARBA00023015"/>
    </source>
</evidence>
<sequence>MSATELDDTDAAIVRELQADGRIPYETLAGRIGLSRAAARLRVQRLERNRAIRVVGVLHPAIRGIGVLAQVTIGVDSATAPVVSTVADLSPVTTVCVTTGRHPLVAEVRERDLATLTDTVDRIRAAPGVAEVDTRVYTRVVKDPYLACGEPPRVDPDTTDLELLRLLQSDGRMSFAALAGHVDLSPGAVRSRVIRLLRGDAIRVTAIVNPTAVGMTGHGGFTVQVAGDHDGTAAEIASWDQTRFLTRCLGRDDLTGTVTAESVVALHQVFERLRALPGVRVTDTWIHLDQVSPRESEEARGEPR</sequence>